<dbReference type="PANTHER" id="PTHR32009">
    <property type="entry name" value="TMV RESISTANCE PROTEIN N-LIKE"/>
    <property type="match status" value="1"/>
</dbReference>
<dbReference type="AlphaFoldDB" id="A0AAQ3N2R1"/>
<evidence type="ECO:0000313" key="4">
    <source>
        <dbReference type="EMBL" id="WVZ01510.1"/>
    </source>
</evidence>
<dbReference type="SUPFAM" id="SSF52200">
    <property type="entry name" value="Toll/Interleukin receptor TIR domain"/>
    <property type="match status" value="1"/>
</dbReference>
<dbReference type="InterPro" id="IPR000157">
    <property type="entry name" value="TIR_dom"/>
</dbReference>
<dbReference type="Gene3D" id="3.40.50.10140">
    <property type="entry name" value="Toll/interleukin-1 receptor homology (TIR) domain"/>
    <property type="match status" value="1"/>
</dbReference>
<dbReference type="EMBL" id="CP144693">
    <property type="protein sequence ID" value="WVZ01510.1"/>
    <property type="molecule type" value="Genomic_DNA"/>
</dbReference>
<accession>A0AAQ3N2R1</accession>
<dbReference type="Pfam" id="PF01582">
    <property type="entry name" value="TIR"/>
    <property type="match status" value="1"/>
</dbReference>
<keyword evidence="1" id="KW-0520">NAD</keyword>
<dbReference type="GO" id="GO:0007165">
    <property type="term" value="P:signal transduction"/>
    <property type="evidence" value="ECO:0007669"/>
    <property type="project" value="InterPro"/>
</dbReference>
<dbReference type="InterPro" id="IPR035897">
    <property type="entry name" value="Toll_tir_struct_dom_sf"/>
</dbReference>
<feature type="domain" description="TIR" evidence="3">
    <location>
        <begin position="30"/>
        <end position="106"/>
    </location>
</feature>
<evidence type="ECO:0000259" key="3">
    <source>
        <dbReference type="PROSITE" id="PS50104"/>
    </source>
</evidence>
<name>A0AAQ3N2R1_VIGMU</name>
<proteinExistence type="predicted"/>
<organism evidence="4 5">
    <name type="scientific">Vigna mungo</name>
    <name type="common">Black gram</name>
    <name type="synonym">Phaseolus mungo</name>
    <dbReference type="NCBI Taxonomy" id="3915"/>
    <lineage>
        <taxon>Eukaryota</taxon>
        <taxon>Viridiplantae</taxon>
        <taxon>Streptophyta</taxon>
        <taxon>Embryophyta</taxon>
        <taxon>Tracheophyta</taxon>
        <taxon>Spermatophyta</taxon>
        <taxon>Magnoliopsida</taxon>
        <taxon>eudicotyledons</taxon>
        <taxon>Gunneridae</taxon>
        <taxon>Pentapetalae</taxon>
        <taxon>rosids</taxon>
        <taxon>fabids</taxon>
        <taxon>Fabales</taxon>
        <taxon>Fabaceae</taxon>
        <taxon>Papilionoideae</taxon>
        <taxon>50 kb inversion clade</taxon>
        <taxon>NPAAA clade</taxon>
        <taxon>indigoferoid/millettioid clade</taxon>
        <taxon>Phaseoleae</taxon>
        <taxon>Vigna</taxon>
    </lineage>
</organism>
<reference evidence="4 5" key="1">
    <citation type="journal article" date="2023" name="Life. Sci Alliance">
        <title>Evolutionary insights into 3D genome organization and epigenetic landscape of Vigna mungo.</title>
        <authorList>
            <person name="Junaid A."/>
            <person name="Singh B."/>
            <person name="Bhatia S."/>
        </authorList>
    </citation>
    <scope>NUCLEOTIDE SEQUENCE [LARGE SCALE GENOMIC DNA]</scope>
    <source>
        <strain evidence="4">Urdbean</strain>
    </source>
</reference>
<evidence type="ECO:0000256" key="2">
    <source>
        <dbReference type="SAM" id="MobiDB-lite"/>
    </source>
</evidence>
<feature type="region of interest" description="Disordered" evidence="2">
    <location>
        <begin position="1"/>
        <end position="25"/>
    </location>
</feature>
<dbReference type="PROSITE" id="PS50104">
    <property type="entry name" value="TIR"/>
    <property type="match status" value="1"/>
</dbReference>
<dbReference type="Proteomes" id="UP001374535">
    <property type="component" value="Chromosome 8"/>
</dbReference>
<keyword evidence="5" id="KW-1185">Reference proteome</keyword>
<gene>
    <name evidence="4" type="ORF">V8G54_027579</name>
</gene>
<protein>
    <recommendedName>
        <fullName evidence="3">TIR domain-containing protein</fullName>
    </recommendedName>
</protein>
<evidence type="ECO:0000256" key="1">
    <source>
        <dbReference type="ARBA" id="ARBA00023027"/>
    </source>
</evidence>
<evidence type="ECO:0000313" key="5">
    <source>
        <dbReference type="Proteomes" id="UP001374535"/>
    </source>
</evidence>
<dbReference type="PANTHER" id="PTHR32009:SF110">
    <property type="entry name" value="DISEASE RESISTANCE PROTEIN (TIR-NBS-LRR CLASS)"/>
    <property type="match status" value="1"/>
</dbReference>
<feature type="compositionally biased region" description="Basic and acidic residues" evidence="2">
    <location>
        <begin position="1"/>
        <end position="24"/>
    </location>
</feature>
<sequence length="106" mass="12353">MSDNEAPKGLRPDRLESVFEKSSENKTPQIKYDVFVSFRDEDTRHTLLSHLIAAFQRKKICAFIDAELKREHEIWPSLVLAIERSDILLITLCFFSLVFRGTRETP</sequence>